<name>A0ABU0E7B1_9FIRM</name>
<feature type="transmembrane region" description="Helical" evidence="2">
    <location>
        <begin position="76"/>
        <end position="95"/>
    </location>
</feature>
<keyword evidence="2" id="KW-0472">Membrane</keyword>
<evidence type="ECO:0000256" key="2">
    <source>
        <dbReference type="SAM" id="Phobius"/>
    </source>
</evidence>
<dbReference type="Proteomes" id="UP001230220">
    <property type="component" value="Unassembled WGS sequence"/>
</dbReference>
<dbReference type="SUPFAM" id="SSF53850">
    <property type="entry name" value="Periplasmic binding protein-like II"/>
    <property type="match status" value="1"/>
</dbReference>
<evidence type="ECO:0000259" key="3">
    <source>
        <dbReference type="Pfam" id="PF03816"/>
    </source>
</evidence>
<proteinExistence type="inferred from homology"/>
<dbReference type="Gene3D" id="3.40.630.190">
    <property type="entry name" value="LCP protein"/>
    <property type="match status" value="1"/>
</dbReference>
<evidence type="ECO:0000313" key="4">
    <source>
        <dbReference type="EMBL" id="MDQ0362792.1"/>
    </source>
</evidence>
<gene>
    <name evidence="4" type="ORF">J2S15_003553</name>
</gene>
<evidence type="ECO:0000313" key="5">
    <source>
        <dbReference type="Proteomes" id="UP001230220"/>
    </source>
</evidence>
<dbReference type="NCBIfam" id="TIGR00350">
    <property type="entry name" value="lytR_cpsA_psr"/>
    <property type="match status" value="1"/>
</dbReference>
<comment type="similarity">
    <text evidence="1">Belongs to the LytR/CpsA/Psr (LCP) family.</text>
</comment>
<dbReference type="InterPro" id="IPR004474">
    <property type="entry name" value="LytR_CpsA_psr"/>
</dbReference>
<keyword evidence="2" id="KW-0812">Transmembrane</keyword>
<keyword evidence="2" id="KW-1133">Transmembrane helix</keyword>
<dbReference type="EMBL" id="JAUSUR010000008">
    <property type="protein sequence ID" value="MDQ0362792.1"/>
    <property type="molecule type" value="Genomic_DNA"/>
</dbReference>
<feature type="transmembrane region" description="Helical" evidence="2">
    <location>
        <begin position="12"/>
        <end position="37"/>
    </location>
</feature>
<accession>A0ABU0E7B1</accession>
<protein>
    <submittedName>
        <fullName evidence="4">LCP family protein required for cell wall assembly</fullName>
    </submittedName>
</protein>
<sequence>MIQNKQKKQKILWGRVIDCLLLVVYPAISIYLLLMINKFTDKYTMIAGVVLFIIYAGYLLTFFIKNNIKIEVIRKVIMIILCGCLLFASSLVKGISDGIGNLSSTDTQEKTVVNIDVLVLKDRDTPIESIDELKDYTLGFQSGDQSKSITQAEEEVQKIIGNDYARYEYNDYSTIFHDYYNGYVDAIFINQNQKNYLTEEYASLYEDSIVLKTYTYTYTTNIEGNNIDVTKEKFTVYISASDEPDAPASNSLSDMNMLMIIDPTTNHITTISIPRDSYIPNPALDNYSDKLTHTGNDGVTNTVAAVEQALQIEIDFYVKISFSSLIEIVDTLGGIDVNVLISFTEQDEYRSFEPEDLITLQAGEQHLDGRQALAYARHRDSYVDQDLGRNQAQVEVMKGIIKRLMTVDGINKIDNVLDLLPSYTIMNFSNSQISSFVKKQVDEMEGWTINSIQLSNGRSDLATTASTGSLELSIYYLSKNDLVKLSGVYNIIENDQTLSEMTFDLNHLFEDYSTYEDNGLVELVH</sequence>
<feature type="transmembrane region" description="Helical" evidence="2">
    <location>
        <begin position="43"/>
        <end position="64"/>
    </location>
</feature>
<comment type="caution">
    <text evidence="4">The sequence shown here is derived from an EMBL/GenBank/DDBJ whole genome shotgun (WGS) entry which is preliminary data.</text>
</comment>
<evidence type="ECO:0000256" key="1">
    <source>
        <dbReference type="ARBA" id="ARBA00006068"/>
    </source>
</evidence>
<dbReference type="InterPro" id="IPR050922">
    <property type="entry name" value="LytR/CpsA/Psr_CW_biosynth"/>
</dbReference>
<dbReference type="Gene3D" id="3.40.190.10">
    <property type="entry name" value="Periplasmic binding protein-like II"/>
    <property type="match status" value="1"/>
</dbReference>
<feature type="domain" description="Cell envelope-related transcriptional attenuator" evidence="3">
    <location>
        <begin position="253"/>
        <end position="404"/>
    </location>
</feature>
<dbReference type="PANTHER" id="PTHR33392">
    <property type="entry name" value="POLYISOPRENYL-TEICHOIC ACID--PEPTIDOGLYCAN TEICHOIC ACID TRANSFERASE TAGU"/>
    <property type="match status" value="1"/>
</dbReference>
<reference evidence="4 5" key="1">
    <citation type="submission" date="2023-07" db="EMBL/GenBank/DDBJ databases">
        <title>Genomic Encyclopedia of Type Strains, Phase IV (KMG-IV): sequencing the most valuable type-strain genomes for metagenomic binning, comparative biology and taxonomic classification.</title>
        <authorList>
            <person name="Goeker M."/>
        </authorList>
    </citation>
    <scope>NUCLEOTIDE SEQUENCE [LARGE SCALE GENOMIC DNA]</scope>
    <source>
        <strain evidence="4 5">DSM 16784</strain>
    </source>
</reference>
<dbReference type="PANTHER" id="PTHR33392:SF6">
    <property type="entry name" value="POLYISOPRENYL-TEICHOIC ACID--PEPTIDOGLYCAN TEICHOIC ACID TRANSFERASE TAGU"/>
    <property type="match status" value="1"/>
</dbReference>
<keyword evidence="5" id="KW-1185">Reference proteome</keyword>
<dbReference type="RefSeq" id="WP_307410818.1">
    <property type="nucleotide sequence ID" value="NZ_JAUSUR010000008.1"/>
</dbReference>
<dbReference type="Pfam" id="PF03816">
    <property type="entry name" value="LytR_cpsA_psr"/>
    <property type="match status" value="1"/>
</dbReference>
<organism evidence="4 5">
    <name type="scientific">Breznakia pachnodae</name>
    <dbReference type="NCBI Taxonomy" id="265178"/>
    <lineage>
        <taxon>Bacteria</taxon>
        <taxon>Bacillati</taxon>
        <taxon>Bacillota</taxon>
        <taxon>Erysipelotrichia</taxon>
        <taxon>Erysipelotrichales</taxon>
        <taxon>Erysipelotrichaceae</taxon>
        <taxon>Breznakia</taxon>
    </lineage>
</organism>